<proteinExistence type="predicted"/>
<reference evidence="2 3" key="1">
    <citation type="submission" date="2022-08" db="EMBL/GenBank/DDBJ databases">
        <title>Reclassification of Massilia species as members of the genera Telluria, Duganella, Pseudoduganella, Mokoshia gen. nov. and Zemynaea gen. nov. using orthogonal and non-orthogonal genome-based approaches.</title>
        <authorList>
            <person name="Bowman J.P."/>
        </authorList>
    </citation>
    <scope>NUCLEOTIDE SEQUENCE [LARGE SCALE GENOMIC DNA]</scope>
    <source>
        <strain evidence="2 3">JCM 31606</strain>
    </source>
</reference>
<evidence type="ECO:0000256" key="1">
    <source>
        <dbReference type="SAM" id="Phobius"/>
    </source>
</evidence>
<dbReference type="EMBL" id="JANUGU010000002">
    <property type="protein sequence ID" value="MCS0658409.1"/>
    <property type="molecule type" value="Genomic_DNA"/>
</dbReference>
<feature type="transmembrane region" description="Helical" evidence="1">
    <location>
        <begin position="246"/>
        <end position="270"/>
    </location>
</feature>
<keyword evidence="1" id="KW-1133">Transmembrane helix</keyword>
<evidence type="ECO:0000313" key="2">
    <source>
        <dbReference type="EMBL" id="MCS0658409.1"/>
    </source>
</evidence>
<name>A0ABT2CWQ7_9BURK</name>
<feature type="transmembrane region" description="Helical" evidence="1">
    <location>
        <begin position="110"/>
        <end position="129"/>
    </location>
</feature>
<dbReference type="RefSeq" id="WP_258811591.1">
    <property type="nucleotide sequence ID" value="NZ_JANUGU010000002.1"/>
</dbReference>
<keyword evidence="3" id="KW-1185">Reference proteome</keyword>
<keyword evidence="1" id="KW-0472">Membrane</keyword>
<feature type="transmembrane region" description="Helical" evidence="1">
    <location>
        <begin position="141"/>
        <end position="159"/>
    </location>
</feature>
<feature type="transmembrane region" description="Helical" evidence="1">
    <location>
        <begin position="222"/>
        <end position="239"/>
    </location>
</feature>
<dbReference type="Proteomes" id="UP001204621">
    <property type="component" value="Unassembled WGS sequence"/>
</dbReference>
<organism evidence="2 3">
    <name type="scientific">Massilia terrae</name>
    <dbReference type="NCBI Taxonomy" id="1811224"/>
    <lineage>
        <taxon>Bacteria</taxon>
        <taxon>Pseudomonadati</taxon>
        <taxon>Pseudomonadota</taxon>
        <taxon>Betaproteobacteria</taxon>
        <taxon>Burkholderiales</taxon>
        <taxon>Oxalobacteraceae</taxon>
        <taxon>Telluria group</taxon>
        <taxon>Massilia</taxon>
    </lineage>
</organism>
<feature type="transmembrane region" description="Helical" evidence="1">
    <location>
        <begin position="353"/>
        <end position="369"/>
    </location>
</feature>
<feature type="transmembrane region" description="Helical" evidence="1">
    <location>
        <begin position="290"/>
        <end position="312"/>
    </location>
</feature>
<feature type="transmembrane region" description="Helical" evidence="1">
    <location>
        <begin position="193"/>
        <end position="216"/>
    </location>
</feature>
<gene>
    <name evidence="2" type="ORF">NX778_10070</name>
</gene>
<feature type="transmembrane region" description="Helical" evidence="1">
    <location>
        <begin position="319"/>
        <end position="341"/>
    </location>
</feature>
<evidence type="ECO:0000313" key="3">
    <source>
        <dbReference type="Proteomes" id="UP001204621"/>
    </source>
</evidence>
<feature type="transmembrane region" description="Helical" evidence="1">
    <location>
        <begin position="20"/>
        <end position="38"/>
    </location>
</feature>
<comment type="caution">
    <text evidence="2">The sequence shown here is derived from an EMBL/GenBank/DDBJ whole genome shotgun (WGS) entry which is preliminary data.</text>
</comment>
<evidence type="ECO:0008006" key="4">
    <source>
        <dbReference type="Google" id="ProtNLM"/>
    </source>
</evidence>
<protein>
    <recommendedName>
        <fullName evidence="4">DUF2029 domain-containing protein</fullName>
    </recommendedName>
</protein>
<keyword evidence="1" id="KW-0812">Transmembrane</keyword>
<feature type="transmembrane region" description="Helical" evidence="1">
    <location>
        <begin position="165"/>
        <end position="181"/>
    </location>
</feature>
<accession>A0ABT2CWQ7</accession>
<sequence>MRRAGGGRRVTSGRVDRWLAGWRFPLALALLLAALIAWKPVSLSGDRLEYTLDTLAIATHGTPDITLDDIARARQLAPSLAGGYELLETDMLANRPKVFPAFIRGANGKVYPIHFFGYPMMAALPFAMLQRAGLPPFKAFQVVNLAFVFVLGLALRHFFGSGARALAGVTLFMLCGGWLYWTWSSPECVGAAALLSGLLLFCSGAPVAGALLAGLAAQQNPTIVFFFVFAPLMAVAAGSRLTRRHFLGLAAGIAVAAIPPLFNLVQFGALNPIAQLFSDSRLIGIVRLQSFYFDLNQGMILGIPAVLAALLFSLRQRAAAAVAALCLLFTLALALPALAVLNWNSAAAGIMRYAFWAAMPVLFAFLLLLRQLGRWPLPMAAAVVLVQAGAMAHASSYEYIEFSPLARWVLDHAAASYHPEPEIFAERAGHNDNYIEPEQVYMLRDAAGRPLKALLNTGNPNAGQQLCGPGMNLAGSTIVPSERGWAYVEAPLPCVR</sequence>